<proteinExistence type="predicted"/>
<protein>
    <recommendedName>
        <fullName evidence="3">Rv3651-like N-terminal domain-containing protein</fullName>
    </recommendedName>
</protein>
<dbReference type="EMBL" id="BAABAU010000002">
    <property type="protein sequence ID" value="GAA4266613.1"/>
    <property type="molecule type" value="Genomic_DNA"/>
</dbReference>
<keyword evidence="2" id="KW-1185">Reference proteome</keyword>
<evidence type="ECO:0000313" key="2">
    <source>
        <dbReference type="Proteomes" id="UP001501594"/>
    </source>
</evidence>
<gene>
    <name evidence="1" type="ORF">GCM10022256_22250</name>
</gene>
<evidence type="ECO:0008006" key="3">
    <source>
        <dbReference type="Google" id="ProtNLM"/>
    </source>
</evidence>
<sequence length="357" mass="39062">MAESQINALGQWVVLDRFGDTTTLLAVGNQDLDGVSPRRHLSQVGRQVLLPALTEALSNGSAVDRVAEFGDESYVVRVKPIHTPDKSRVVGAYGIYTEEGRQLPPEPLIGAWQWTVDLTGNNVGDTSSLWDDNLYELHEFPKSASQSSRGPVGDWLTRLLPYEERARVKTTVDAGLAAGNNVHQLLTFGAITRLGTPNPGKKQLSLVGSAVPIEGRPGVHFAYGFTREVQRPSTYRTTGLDVVDPTEFTRAYFALASETAFAAVDCAQSYTFMTSPSWGLLGFYEPFEGDIAALATEKGRLEFETFIEQARQSDGETQLDVKLLRADGTTDWFRVRAARVDKAGDSSRYLILSIGAI</sequence>
<name>A0ABP8E326_9MICO</name>
<accession>A0ABP8E326</accession>
<comment type="caution">
    <text evidence="1">The sequence shown here is derived from an EMBL/GenBank/DDBJ whole genome shotgun (WGS) entry which is preliminary data.</text>
</comment>
<reference evidence="2" key="1">
    <citation type="journal article" date="2019" name="Int. J. Syst. Evol. Microbiol.">
        <title>The Global Catalogue of Microorganisms (GCM) 10K type strain sequencing project: providing services to taxonomists for standard genome sequencing and annotation.</title>
        <authorList>
            <consortium name="The Broad Institute Genomics Platform"/>
            <consortium name="The Broad Institute Genome Sequencing Center for Infectious Disease"/>
            <person name="Wu L."/>
            <person name="Ma J."/>
        </authorList>
    </citation>
    <scope>NUCLEOTIDE SEQUENCE [LARGE SCALE GENOMIC DNA]</scope>
    <source>
        <strain evidence="2">JCM 17442</strain>
    </source>
</reference>
<dbReference type="RefSeq" id="WP_344796164.1">
    <property type="nucleotide sequence ID" value="NZ_BAABAU010000002.1"/>
</dbReference>
<dbReference type="Proteomes" id="UP001501594">
    <property type="component" value="Unassembled WGS sequence"/>
</dbReference>
<evidence type="ECO:0000313" key="1">
    <source>
        <dbReference type="EMBL" id="GAA4266613.1"/>
    </source>
</evidence>
<organism evidence="1 2">
    <name type="scientific">Frondihabitans peucedani</name>
    <dbReference type="NCBI Taxonomy" id="598626"/>
    <lineage>
        <taxon>Bacteria</taxon>
        <taxon>Bacillati</taxon>
        <taxon>Actinomycetota</taxon>
        <taxon>Actinomycetes</taxon>
        <taxon>Micrococcales</taxon>
        <taxon>Microbacteriaceae</taxon>
        <taxon>Frondihabitans</taxon>
    </lineage>
</organism>